<dbReference type="PANTHER" id="PTHR43798">
    <property type="entry name" value="MONOACYLGLYCEROL LIPASE"/>
    <property type="match status" value="1"/>
</dbReference>
<feature type="domain" description="AB hydrolase-1" evidence="1">
    <location>
        <begin position="20"/>
        <end position="244"/>
    </location>
</feature>
<reference evidence="2 3" key="1">
    <citation type="journal article" date="2019" name="Int. J. Syst. Evol. Microbiol.">
        <title>The Global Catalogue of Microorganisms (GCM) 10K type strain sequencing project: providing services to taxonomists for standard genome sequencing and annotation.</title>
        <authorList>
            <consortium name="The Broad Institute Genomics Platform"/>
            <consortium name="The Broad Institute Genome Sequencing Center for Infectious Disease"/>
            <person name="Wu L."/>
            <person name="Ma J."/>
        </authorList>
    </citation>
    <scope>NUCLEOTIDE SEQUENCE [LARGE SCALE GENOMIC DNA]</scope>
    <source>
        <strain evidence="2 3">JCM 15974</strain>
    </source>
</reference>
<dbReference type="EMBL" id="BAAAGE010000001">
    <property type="protein sequence ID" value="GAA0713937.1"/>
    <property type="molecule type" value="Genomic_DNA"/>
</dbReference>
<evidence type="ECO:0000313" key="2">
    <source>
        <dbReference type="EMBL" id="GAA0713937.1"/>
    </source>
</evidence>
<dbReference type="Pfam" id="PF00561">
    <property type="entry name" value="Abhydrolase_1"/>
    <property type="match status" value="1"/>
</dbReference>
<protein>
    <submittedName>
        <fullName evidence="2">Alpha/beta hydrolase</fullName>
    </submittedName>
</protein>
<dbReference type="GO" id="GO:0016787">
    <property type="term" value="F:hydrolase activity"/>
    <property type="evidence" value="ECO:0007669"/>
    <property type="project" value="UniProtKB-KW"/>
</dbReference>
<dbReference type="PRINTS" id="PR00111">
    <property type="entry name" value="ABHYDROLASE"/>
</dbReference>
<gene>
    <name evidence="2" type="ORF">GCM10009430_06360</name>
</gene>
<evidence type="ECO:0000313" key="3">
    <source>
        <dbReference type="Proteomes" id="UP001501758"/>
    </source>
</evidence>
<name>A0ABN1IHR4_9FLAO</name>
<dbReference type="Gene3D" id="3.40.50.1820">
    <property type="entry name" value="alpha/beta hydrolase"/>
    <property type="match status" value="1"/>
</dbReference>
<dbReference type="SUPFAM" id="SSF53474">
    <property type="entry name" value="alpha/beta-Hydrolases"/>
    <property type="match status" value="1"/>
</dbReference>
<dbReference type="InterPro" id="IPR050266">
    <property type="entry name" value="AB_hydrolase_sf"/>
</dbReference>
<accession>A0ABN1IHR4</accession>
<dbReference type="RefSeq" id="WP_343910436.1">
    <property type="nucleotide sequence ID" value="NZ_BAAAGE010000001.1"/>
</dbReference>
<keyword evidence="2" id="KW-0378">Hydrolase</keyword>
<dbReference type="InterPro" id="IPR000073">
    <property type="entry name" value="AB_hydrolase_1"/>
</dbReference>
<proteinExistence type="predicted"/>
<sequence>MTLAYKGIEINYNITGKGTPLVLLHGFLENLKMWDEIIADISKKYTCITIDLLGHGNTDCIGYIHRMEDMAHAVKAVLDISINTPPVFIGHSMGGYVSLAYLDLFPDKISGLILLNSTSFPDSEERKINRSRAISIVKKNPNAYTSMAIANLFAEINRETYKNEIEKIKNEASRTPLQGIIAALEGMKIRKDHTETLHKFEGDKIIFSGKKDPVLSYQQSVNESELCKTNLIVLNGGHMSHIENKQDVIKSLLDFLP</sequence>
<evidence type="ECO:0000259" key="1">
    <source>
        <dbReference type="Pfam" id="PF00561"/>
    </source>
</evidence>
<comment type="caution">
    <text evidence="2">The sequence shown here is derived from an EMBL/GenBank/DDBJ whole genome shotgun (WGS) entry which is preliminary data.</text>
</comment>
<organism evidence="2 3">
    <name type="scientific">Aquimarina litoralis</name>
    <dbReference type="NCBI Taxonomy" id="584605"/>
    <lineage>
        <taxon>Bacteria</taxon>
        <taxon>Pseudomonadati</taxon>
        <taxon>Bacteroidota</taxon>
        <taxon>Flavobacteriia</taxon>
        <taxon>Flavobacteriales</taxon>
        <taxon>Flavobacteriaceae</taxon>
        <taxon>Aquimarina</taxon>
    </lineage>
</organism>
<dbReference type="InterPro" id="IPR029058">
    <property type="entry name" value="AB_hydrolase_fold"/>
</dbReference>
<keyword evidence="3" id="KW-1185">Reference proteome</keyword>
<dbReference type="Proteomes" id="UP001501758">
    <property type="component" value="Unassembled WGS sequence"/>
</dbReference>